<evidence type="ECO:0000313" key="2">
    <source>
        <dbReference type="Proteomes" id="UP000681720"/>
    </source>
</evidence>
<accession>A0A8S3IF58</accession>
<organism evidence="1 2">
    <name type="scientific">Rotaria magnacalcarata</name>
    <dbReference type="NCBI Taxonomy" id="392030"/>
    <lineage>
        <taxon>Eukaryota</taxon>
        <taxon>Metazoa</taxon>
        <taxon>Spiralia</taxon>
        <taxon>Gnathifera</taxon>
        <taxon>Rotifera</taxon>
        <taxon>Eurotatoria</taxon>
        <taxon>Bdelloidea</taxon>
        <taxon>Philodinida</taxon>
        <taxon>Philodinidae</taxon>
        <taxon>Rotaria</taxon>
    </lineage>
</organism>
<sequence length="112" mass="12635">MASLIKSQIIKRLSKFVKNLASNQINLSTLKGEGELSSIDLDEQALEDLVELPTWLRIRKATCGRVFIKIPWTNLKTLPIQIQLNNVTVEIETCEQLRNLNNSNDSSNSNDP</sequence>
<dbReference type="EMBL" id="CAJOBJ010343176">
    <property type="protein sequence ID" value="CAF5197613.1"/>
    <property type="molecule type" value="Genomic_DNA"/>
</dbReference>
<protein>
    <recommendedName>
        <fullName evidence="3">Chorein N-terminal domain-containing protein</fullName>
    </recommendedName>
</protein>
<evidence type="ECO:0008006" key="3">
    <source>
        <dbReference type="Google" id="ProtNLM"/>
    </source>
</evidence>
<dbReference type="Proteomes" id="UP000681720">
    <property type="component" value="Unassembled WGS sequence"/>
</dbReference>
<dbReference type="AlphaFoldDB" id="A0A8S3IF58"/>
<proteinExistence type="predicted"/>
<dbReference type="PANTHER" id="PTHR22774">
    <property type="entry name" value="CHOREIN N-TERMINAL DOMAIN-CONTAINING PROTEIN"/>
    <property type="match status" value="1"/>
</dbReference>
<comment type="caution">
    <text evidence="1">The sequence shown here is derived from an EMBL/GenBank/DDBJ whole genome shotgun (WGS) entry which is preliminary data.</text>
</comment>
<reference evidence="1" key="1">
    <citation type="submission" date="2021-02" db="EMBL/GenBank/DDBJ databases">
        <authorList>
            <person name="Nowell W R."/>
        </authorList>
    </citation>
    <scope>NUCLEOTIDE SEQUENCE</scope>
</reference>
<name>A0A8S3IF58_9BILA</name>
<gene>
    <name evidence="1" type="ORF">GIL414_LOCUS75488</name>
</gene>
<dbReference type="InterPro" id="IPR026728">
    <property type="entry name" value="BLTP3A/B"/>
</dbReference>
<dbReference type="Pfam" id="PF24917">
    <property type="entry name" value="BLTP3A_B"/>
    <property type="match status" value="1"/>
</dbReference>
<evidence type="ECO:0000313" key="1">
    <source>
        <dbReference type="EMBL" id="CAF5197613.1"/>
    </source>
</evidence>
<dbReference type="PANTHER" id="PTHR22774:SF11">
    <property type="entry name" value="CHOREIN N-TERMINAL DOMAIN-CONTAINING PROTEIN"/>
    <property type="match status" value="1"/>
</dbReference>